<dbReference type="Pfam" id="PF13354">
    <property type="entry name" value="Beta-lactamase2"/>
    <property type="match status" value="1"/>
</dbReference>
<name>A0A951UGZ7_9NOST</name>
<reference evidence="2" key="1">
    <citation type="submission" date="2021-05" db="EMBL/GenBank/DDBJ databases">
        <authorList>
            <person name="Pietrasiak N."/>
            <person name="Ward R."/>
            <person name="Stajich J.E."/>
            <person name="Kurbessoian T."/>
        </authorList>
    </citation>
    <scope>NUCLEOTIDE SEQUENCE</scope>
    <source>
        <strain evidence="2">JT2-VF2</strain>
    </source>
</reference>
<proteinExistence type="predicted"/>
<dbReference type="InterPro" id="IPR000871">
    <property type="entry name" value="Beta-lactam_class-A"/>
</dbReference>
<dbReference type="Gene3D" id="3.40.710.10">
    <property type="entry name" value="DD-peptidase/beta-lactamase superfamily"/>
    <property type="match status" value="1"/>
</dbReference>
<dbReference type="NCBIfam" id="NF033103">
    <property type="entry name" value="bla_class_A"/>
    <property type="match status" value="1"/>
</dbReference>
<feature type="domain" description="Beta-lactamase class A catalytic" evidence="1">
    <location>
        <begin position="83"/>
        <end position="342"/>
    </location>
</feature>
<dbReference type="PANTHER" id="PTHR35333:SF3">
    <property type="entry name" value="BETA-LACTAMASE-TYPE TRANSPEPTIDASE FOLD CONTAINING PROTEIN"/>
    <property type="match status" value="1"/>
</dbReference>
<dbReference type="Proteomes" id="UP000715781">
    <property type="component" value="Unassembled WGS sequence"/>
</dbReference>
<dbReference type="PRINTS" id="PR00118">
    <property type="entry name" value="BLACTAMASEA"/>
</dbReference>
<organism evidence="2 3">
    <name type="scientific">Mojavia pulchra JT2-VF2</name>
    <dbReference type="NCBI Taxonomy" id="287848"/>
    <lineage>
        <taxon>Bacteria</taxon>
        <taxon>Bacillati</taxon>
        <taxon>Cyanobacteriota</taxon>
        <taxon>Cyanophyceae</taxon>
        <taxon>Nostocales</taxon>
        <taxon>Nostocaceae</taxon>
    </lineage>
</organism>
<evidence type="ECO:0000313" key="3">
    <source>
        <dbReference type="Proteomes" id="UP000715781"/>
    </source>
</evidence>
<dbReference type="AlphaFoldDB" id="A0A951UGZ7"/>
<dbReference type="GO" id="GO:0046677">
    <property type="term" value="P:response to antibiotic"/>
    <property type="evidence" value="ECO:0007669"/>
    <property type="project" value="InterPro"/>
</dbReference>
<dbReference type="InterPro" id="IPR045155">
    <property type="entry name" value="Beta-lactam_cat"/>
</dbReference>
<dbReference type="GO" id="GO:0008800">
    <property type="term" value="F:beta-lactamase activity"/>
    <property type="evidence" value="ECO:0007669"/>
    <property type="project" value="InterPro"/>
</dbReference>
<dbReference type="InterPro" id="IPR012338">
    <property type="entry name" value="Beta-lactam/transpept-like"/>
</dbReference>
<dbReference type="GO" id="GO:0030655">
    <property type="term" value="P:beta-lactam antibiotic catabolic process"/>
    <property type="evidence" value="ECO:0007669"/>
    <property type="project" value="InterPro"/>
</dbReference>
<gene>
    <name evidence="2" type="primary">bla</name>
    <name evidence="2" type="ORF">KME32_17595</name>
</gene>
<dbReference type="EMBL" id="JAHHHN010000009">
    <property type="protein sequence ID" value="MBW4562923.1"/>
    <property type="molecule type" value="Genomic_DNA"/>
</dbReference>
<accession>A0A951UGZ7</accession>
<dbReference type="PANTHER" id="PTHR35333">
    <property type="entry name" value="BETA-LACTAMASE"/>
    <property type="match status" value="1"/>
</dbReference>
<evidence type="ECO:0000259" key="1">
    <source>
        <dbReference type="Pfam" id="PF13354"/>
    </source>
</evidence>
<reference evidence="2" key="2">
    <citation type="journal article" date="2022" name="Microbiol. Resour. Announc.">
        <title>Metagenome Sequencing to Explore Phylogenomics of Terrestrial Cyanobacteria.</title>
        <authorList>
            <person name="Ward R.D."/>
            <person name="Stajich J.E."/>
            <person name="Johansen J.R."/>
            <person name="Huntemann M."/>
            <person name="Clum A."/>
            <person name="Foster B."/>
            <person name="Foster B."/>
            <person name="Roux S."/>
            <person name="Palaniappan K."/>
            <person name="Varghese N."/>
            <person name="Mukherjee S."/>
            <person name="Reddy T.B.K."/>
            <person name="Daum C."/>
            <person name="Copeland A."/>
            <person name="Chen I.A."/>
            <person name="Ivanova N.N."/>
            <person name="Kyrpides N.C."/>
            <person name="Shapiro N."/>
            <person name="Eloe-Fadrosh E.A."/>
            <person name="Pietrasiak N."/>
        </authorList>
    </citation>
    <scope>NUCLEOTIDE SEQUENCE</scope>
    <source>
        <strain evidence="2">JT2-VF2</strain>
    </source>
</reference>
<dbReference type="SUPFAM" id="SSF56601">
    <property type="entry name" value="beta-lactamase/transpeptidase-like"/>
    <property type="match status" value="1"/>
</dbReference>
<protein>
    <submittedName>
        <fullName evidence="2">Class A beta-lactamase</fullName>
    </submittedName>
</protein>
<sequence>MFSVFVHRFWLSCATIILLKLTLFPAKVQGASLIPSSSNVIDVSSPQLKQKINHITLHRQINNVLLSEQLENLDISAVQGNVGIGVLDLNSGKSWFLNGKQRFPMQSVYKLPIAIAVLKLVDEGKISLNQLVTITRQEFAPGWSPIIKDIKGDKAQFTVKNLLERSVGISDNTAADALVRLIGGTKQVNLILNRLKIQDVRIDRLEQQMQPDSVGLTNFSPELVDEQKFAQAIEQIPEQQKKAALEKYLADPRDTATPKGMIDLLKKLHSNELLKQNSTELLLKMMTDSPTGRNRLKAGLTKNWSIAHKTGTGLDVLQTGTATNDVGIISSSNGKRIAIAVFIAGSKAPLEVREKLMANIASAVVKAMQ</sequence>
<evidence type="ECO:0000313" key="2">
    <source>
        <dbReference type="EMBL" id="MBW4562923.1"/>
    </source>
</evidence>
<comment type="caution">
    <text evidence="2">The sequence shown here is derived from an EMBL/GenBank/DDBJ whole genome shotgun (WGS) entry which is preliminary data.</text>
</comment>